<evidence type="ECO:0000256" key="1">
    <source>
        <dbReference type="SAM" id="MobiDB-lite"/>
    </source>
</evidence>
<organism evidence="2 3">
    <name type="scientific">Galerina marginata (strain CBS 339.88)</name>
    <dbReference type="NCBI Taxonomy" id="685588"/>
    <lineage>
        <taxon>Eukaryota</taxon>
        <taxon>Fungi</taxon>
        <taxon>Dikarya</taxon>
        <taxon>Basidiomycota</taxon>
        <taxon>Agaricomycotina</taxon>
        <taxon>Agaricomycetes</taxon>
        <taxon>Agaricomycetidae</taxon>
        <taxon>Agaricales</taxon>
        <taxon>Agaricineae</taxon>
        <taxon>Strophariaceae</taxon>
        <taxon>Galerina</taxon>
    </lineage>
</organism>
<dbReference type="OrthoDB" id="3352270at2759"/>
<dbReference type="SUPFAM" id="SSF52047">
    <property type="entry name" value="RNI-like"/>
    <property type="match status" value="1"/>
</dbReference>
<protein>
    <submittedName>
        <fullName evidence="2">Uncharacterized protein</fullName>
    </submittedName>
</protein>
<gene>
    <name evidence="2" type="ORF">GALMADRAFT_1347475</name>
</gene>
<sequence>MPQLVFSCRPTGIHSLPIELLSAIFILGFAFEDPYADSPFLLKPDQEYKPIPSSNFEVVVSHVSHHWRQVALSTQSLWTTFHFRNPTHLSRAKAYLARCSTSTTSLLDVLVDTVSVENHVPGVTLYKDELYSIFQVIIPHIRRWRTFHLKVSDNECKGVARLFLGTCGGAQNLETLQLYHFEDYRTSQGLYLATYRPPVVIFGNNLPRLKNISLIGVNLPWENSPYIANLHNLELALHSESVRPVYSWWDSMLRSSTELKSLCLYYSGPSLPTSDPARAWSTPGNKIRLEKLRELNVTDLDSEYLCDLVERLCLPNLKRLTLELPEQDYSPFMDLITGPSLQKPANDSTQAQTTSEPNAARPAPIAPLPSVFNLEILVIKALECSWTSWAGFLQATQGLRVLEVDFARVGPAFWNVFTQPSTPKSQTHIGRGISIKPLLLPRLQMFKLTGVSGEDIVSALRYRYSLRREFTPKKQKWVVGWSERRRNRDGVLDTLIRRGFWMSDDEDAPDAAKVIIDNYEDFDDPGDEEDDLDEDEDDYDGDGDFLVE</sequence>
<dbReference type="AlphaFoldDB" id="A0A067TJT0"/>
<feature type="region of interest" description="Disordered" evidence="1">
    <location>
        <begin position="517"/>
        <end position="548"/>
    </location>
</feature>
<accession>A0A067TJT0</accession>
<evidence type="ECO:0000313" key="2">
    <source>
        <dbReference type="EMBL" id="KDR82592.1"/>
    </source>
</evidence>
<dbReference type="STRING" id="685588.A0A067TJT0"/>
<dbReference type="EMBL" id="KL142369">
    <property type="protein sequence ID" value="KDR82592.1"/>
    <property type="molecule type" value="Genomic_DNA"/>
</dbReference>
<evidence type="ECO:0000313" key="3">
    <source>
        <dbReference type="Proteomes" id="UP000027222"/>
    </source>
</evidence>
<dbReference type="Proteomes" id="UP000027222">
    <property type="component" value="Unassembled WGS sequence"/>
</dbReference>
<feature type="compositionally biased region" description="Acidic residues" evidence="1">
    <location>
        <begin position="518"/>
        <end position="548"/>
    </location>
</feature>
<feature type="compositionally biased region" description="Polar residues" evidence="1">
    <location>
        <begin position="343"/>
        <end position="357"/>
    </location>
</feature>
<feature type="region of interest" description="Disordered" evidence="1">
    <location>
        <begin position="343"/>
        <end position="362"/>
    </location>
</feature>
<name>A0A067TJT0_GALM3</name>
<dbReference type="HOGENOM" id="CLU_020999_1_1_1"/>
<keyword evidence="3" id="KW-1185">Reference proteome</keyword>
<reference evidence="3" key="1">
    <citation type="journal article" date="2014" name="Proc. Natl. Acad. Sci. U.S.A.">
        <title>Extensive sampling of basidiomycete genomes demonstrates inadequacy of the white-rot/brown-rot paradigm for wood decay fungi.</title>
        <authorList>
            <person name="Riley R."/>
            <person name="Salamov A.A."/>
            <person name="Brown D.W."/>
            <person name="Nagy L.G."/>
            <person name="Floudas D."/>
            <person name="Held B.W."/>
            <person name="Levasseur A."/>
            <person name="Lombard V."/>
            <person name="Morin E."/>
            <person name="Otillar R."/>
            <person name="Lindquist E.A."/>
            <person name="Sun H."/>
            <person name="LaButti K.M."/>
            <person name="Schmutz J."/>
            <person name="Jabbour D."/>
            <person name="Luo H."/>
            <person name="Baker S.E."/>
            <person name="Pisabarro A.G."/>
            <person name="Walton J.D."/>
            <person name="Blanchette R.A."/>
            <person name="Henrissat B."/>
            <person name="Martin F."/>
            <person name="Cullen D."/>
            <person name="Hibbett D.S."/>
            <person name="Grigoriev I.V."/>
        </authorList>
    </citation>
    <scope>NUCLEOTIDE SEQUENCE [LARGE SCALE GENOMIC DNA]</scope>
    <source>
        <strain evidence="3">CBS 339.88</strain>
    </source>
</reference>
<proteinExistence type="predicted"/>